<feature type="transmembrane region" description="Helical" evidence="14">
    <location>
        <begin position="91"/>
        <end position="109"/>
    </location>
</feature>
<keyword evidence="3 12" id="KW-0813">Transport</keyword>
<dbReference type="EMBL" id="LNIX01000009">
    <property type="protein sequence ID" value="OXA50014.1"/>
    <property type="molecule type" value="Genomic_DNA"/>
</dbReference>
<keyword evidence="7" id="KW-0915">Sodium</keyword>
<evidence type="ECO:0000256" key="1">
    <source>
        <dbReference type="ARBA" id="ARBA00004141"/>
    </source>
</evidence>
<evidence type="ECO:0000256" key="12">
    <source>
        <dbReference type="RuleBase" id="RU000679"/>
    </source>
</evidence>
<dbReference type="OrthoDB" id="6502088at2759"/>
<keyword evidence="6 14" id="KW-1133">Transmembrane helix</keyword>
<comment type="similarity">
    <text evidence="2 12">Belongs to the amiloride-sensitive sodium channel (TC 1.A.6) family.</text>
</comment>
<dbReference type="PROSITE" id="PS51257">
    <property type="entry name" value="PROKAR_LIPOPROTEIN"/>
    <property type="match status" value="1"/>
</dbReference>
<evidence type="ECO:0000256" key="3">
    <source>
        <dbReference type="ARBA" id="ARBA00022448"/>
    </source>
</evidence>
<keyword evidence="10 12" id="KW-0739">Sodium transport</keyword>
<keyword evidence="4 12" id="KW-0894">Sodium channel</keyword>
<feature type="compositionally biased region" description="Low complexity" evidence="13">
    <location>
        <begin position="929"/>
        <end position="956"/>
    </location>
</feature>
<comment type="subcellular location">
    <subcellularLocation>
        <location evidence="1">Membrane</location>
        <topology evidence="1">Multi-pass membrane protein</topology>
    </subcellularLocation>
</comment>
<evidence type="ECO:0000256" key="4">
    <source>
        <dbReference type="ARBA" id="ARBA00022461"/>
    </source>
</evidence>
<evidence type="ECO:0000256" key="14">
    <source>
        <dbReference type="SAM" id="Phobius"/>
    </source>
</evidence>
<keyword evidence="9 14" id="KW-0472">Membrane</keyword>
<keyword evidence="11 12" id="KW-0407">Ion channel</keyword>
<dbReference type="AlphaFoldDB" id="A0A226DYY9"/>
<keyword evidence="16" id="KW-1185">Reference proteome</keyword>
<evidence type="ECO:0000256" key="10">
    <source>
        <dbReference type="ARBA" id="ARBA00023201"/>
    </source>
</evidence>
<feature type="transmembrane region" description="Helical" evidence="14">
    <location>
        <begin position="12"/>
        <end position="41"/>
    </location>
</feature>
<evidence type="ECO:0000256" key="9">
    <source>
        <dbReference type="ARBA" id="ARBA00023136"/>
    </source>
</evidence>
<feature type="region of interest" description="Disordered" evidence="13">
    <location>
        <begin position="579"/>
        <end position="710"/>
    </location>
</feature>
<dbReference type="GO" id="GO:0015280">
    <property type="term" value="F:ligand-gated sodium channel activity"/>
    <property type="evidence" value="ECO:0007669"/>
    <property type="project" value="TreeGrafter"/>
</dbReference>
<dbReference type="GO" id="GO:0005886">
    <property type="term" value="C:plasma membrane"/>
    <property type="evidence" value="ECO:0007669"/>
    <property type="project" value="TreeGrafter"/>
</dbReference>
<dbReference type="Gene3D" id="1.10.287.820">
    <property type="entry name" value="Acid-sensing ion channel domain"/>
    <property type="match status" value="1"/>
</dbReference>
<reference evidence="15 16" key="1">
    <citation type="submission" date="2015-12" db="EMBL/GenBank/DDBJ databases">
        <title>The genome of Folsomia candida.</title>
        <authorList>
            <person name="Faddeeva A."/>
            <person name="Derks M.F."/>
            <person name="Anvar Y."/>
            <person name="Smit S."/>
            <person name="Van Straalen N."/>
            <person name="Roelofs D."/>
        </authorList>
    </citation>
    <scope>NUCLEOTIDE SEQUENCE [LARGE SCALE GENOMIC DNA]</scope>
    <source>
        <strain evidence="15 16">VU population</strain>
        <tissue evidence="15">Whole body</tissue>
    </source>
</reference>
<feature type="compositionally biased region" description="Acidic residues" evidence="13">
    <location>
        <begin position="662"/>
        <end position="676"/>
    </location>
</feature>
<evidence type="ECO:0000256" key="2">
    <source>
        <dbReference type="ARBA" id="ARBA00007193"/>
    </source>
</evidence>
<dbReference type="InterPro" id="IPR001873">
    <property type="entry name" value="ENaC"/>
</dbReference>
<evidence type="ECO:0000256" key="8">
    <source>
        <dbReference type="ARBA" id="ARBA00023065"/>
    </source>
</evidence>
<proteinExistence type="inferred from homology"/>
<feature type="region of interest" description="Disordered" evidence="13">
    <location>
        <begin position="756"/>
        <end position="956"/>
    </location>
</feature>
<keyword evidence="8 12" id="KW-0406">Ion transport</keyword>
<evidence type="ECO:0000256" key="6">
    <source>
        <dbReference type="ARBA" id="ARBA00022989"/>
    </source>
</evidence>
<name>A0A226DYY9_FOLCA</name>
<gene>
    <name evidence="15" type="ORF">Fcan01_15092</name>
</gene>
<dbReference type="Proteomes" id="UP000198287">
    <property type="component" value="Unassembled WGS sequence"/>
</dbReference>
<accession>A0A226DYY9</accession>
<feature type="compositionally biased region" description="Acidic residues" evidence="13">
    <location>
        <begin position="621"/>
        <end position="634"/>
    </location>
</feature>
<evidence type="ECO:0000313" key="16">
    <source>
        <dbReference type="Proteomes" id="UP000198287"/>
    </source>
</evidence>
<evidence type="ECO:0000313" key="15">
    <source>
        <dbReference type="EMBL" id="OXA50014.1"/>
    </source>
</evidence>
<dbReference type="PANTHER" id="PTHR11690:SF263">
    <property type="entry name" value="PICKPOCKET 6"/>
    <property type="match status" value="1"/>
</dbReference>
<keyword evidence="5 12" id="KW-0812">Transmembrane</keyword>
<feature type="compositionally biased region" description="Polar residues" evidence="13">
    <location>
        <begin position="852"/>
        <end position="875"/>
    </location>
</feature>
<dbReference type="Pfam" id="PF00858">
    <property type="entry name" value="ASC"/>
    <property type="match status" value="1"/>
</dbReference>
<protein>
    <submittedName>
        <fullName evidence="15">Pickpocket protein 28</fullName>
    </submittedName>
</protein>
<feature type="compositionally biased region" description="Polar residues" evidence="13">
    <location>
        <begin position="794"/>
        <end position="816"/>
    </location>
</feature>
<evidence type="ECO:0000256" key="13">
    <source>
        <dbReference type="SAM" id="MobiDB-lite"/>
    </source>
</evidence>
<evidence type="ECO:0000256" key="5">
    <source>
        <dbReference type="ARBA" id="ARBA00022692"/>
    </source>
</evidence>
<organism evidence="15 16">
    <name type="scientific">Folsomia candida</name>
    <name type="common">Springtail</name>
    <dbReference type="NCBI Taxonomy" id="158441"/>
    <lineage>
        <taxon>Eukaryota</taxon>
        <taxon>Metazoa</taxon>
        <taxon>Ecdysozoa</taxon>
        <taxon>Arthropoda</taxon>
        <taxon>Hexapoda</taxon>
        <taxon>Collembola</taxon>
        <taxon>Entomobryomorpha</taxon>
        <taxon>Isotomoidea</taxon>
        <taxon>Isotomidae</taxon>
        <taxon>Proisotominae</taxon>
        <taxon>Folsomia</taxon>
    </lineage>
</organism>
<sequence>MPKREVTHNPPSLLALLPILAIAVSSIIIACTLIFIVVLCYRNWSKIKAGWAWFSGLQPNQNSTGVQFLRGSKIPGIKDAMRPNIHPLRRIAWLALTFALFFTGVQWSSQLYGKLTENPTVLVFDETTLPIDRVAYPEVQIYKRNNLNGTQIRELEKLHGDVTIIGSAKDSDDTEWQDEETTALLYTAQHVCNPLVSERNWNNAKQNVQNIEFNLRDADIFEYDENSPNKTFIETKLIPKLKQAIPSCTGDNGIIMDALGIIKACVWGSKRIDCNDAITDIITDTGAACAFNRMASSISGKHDTIKTLLADEKVCNQSESELYLNKHSDLNLRTPSNRTTTCKEQAHPYQDTIPLTQKYAGPRFGFGFVAQFDLKNTVCPQTEGLAYILGITSIYDELNADTGGVKILLNHDVKIILEAVITISEKDIKKLDREERDCILAKPDKNPPKFYQFYTQENCIKECKSKAIFTKCNCSLAGLPNDGVNCPKCLPGCSHIAYKVASIISVPYDEKTAPAIVKEMTGNAPYTSRVQIALIGGTMGLTSGISAIDGARVGEATLDLICSLISLLWAYLTRDDDDEDNDDTNNNGANAAIEQAPNPQEQADENAPDNKQPEIEPPPQPDEEDKQPEEEENASDNVTEQPEIEQPPPPQQPEKEEKQPVEEETTSNDDSDDDEPIFCPGLTHPDHVFPRTCSSPPPLRRRKQQEGDGFIRKFRSLFRSPGKFEIDPEDPFRPTSAMEDTMSTLKHFAMAPIFTVGSEREQGGSGVGESSPPTDDGESNVVADDGTPVPQMMYPSTNEPDSMDTQEPGCSSSSVPTDGPDQEDGQESAGLITGEIRSSAETEESNLDKENNSIPTTASNSVAEIDPQTISQGAISSRRFGDVVPLDSSHSRPHTAGGQNRPPLGDAGVVPSTSRQIHSAPGNAPRILIPSSTVSSTPEVSSVIPPVDVDVQPSSSHVLDQLGLL</sequence>
<comment type="caution">
    <text evidence="15">The sequence shown here is derived from an EMBL/GenBank/DDBJ whole genome shotgun (WGS) entry which is preliminary data.</text>
</comment>
<evidence type="ECO:0000256" key="11">
    <source>
        <dbReference type="ARBA" id="ARBA00023303"/>
    </source>
</evidence>
<dbReference type="PANTHER" id="PTHR11690">
    <property type="entry name" value="AMILORIDE-SENSITIVE SODIUM CHANNEL-RELATED"/>
    <property type="match status" value="1"/>
</dbReference>
<evidence type="ECO:0000256" key="7">
    <source>
        <dbReference type="ARBA" id="ARBA00023053"/>
    </source>
</evidence>